<accession>A0A1E4TSS2</accession>
<feature type="compositionally biased region" description="Low complexity" evidence="2">
    <location>
        <begin position="37"/>
        <end position="52"/>
    </location>
</feature>
<evidence type="ECO:0000313" key="5">
    <source>
        <dbReference type="Proteomes" id="UP000094236"/>
    </source>
</evidence>
<dbReference type="Proteomes" id="UP000094236">
    <property type="component" value="Unassembled WGS sequence"/>
</dbReference>
<evidence type="ECO:0000259" key="3">
    <source>
        <dbReference type="PROSITE" id="PS50157"/>
    </source>
</evidence>
<dbReference type="PROSITE" id="PS00028">
    <property type="entry name" value="ZINC_FINGER_C2H2_1"/>
    <property type="match status" value="1"/>
</dbReference>
<feature type="compositionally biased region" description="Low complexity" evidence="2">
    <location>
        <begin position="258"/>
        <end position="273"/>
    </location>
</feature>
<dbReference type="SMART" id="SM00355">
    <property type="entry name" value="ZnF_C2H2"/>
    <property type="match status" value="3"/>
</dbReference>
<dbReference type="InterPro" id="IPR013087">
    <property type="entry name" value="Znf_C2H2_type"/>
</dbReference>
<dbReference type="STRING" id="669874.A0A1E4TSS2"/>
<evidence type="ECO:0000256" key="2">
    <source>
        <dbReference type="SAM" id="MobiDB-lite"/>
    </source>
</evidence>
<feature type="compositionally biased region" description="Low complexity" evidence="2">
    <location>
        <begin position="181"/>
        <end position="191"/>
    </location>
</feature>
<dbReference type="AlphaFoldDB" id="A0A1E4TSS2"/>
<keyword evidence="1" id="KW-0479">Metal-binding</keyword>
<feature type="compositionally biased region" description="Polar residues" evidence="2">
    <location>
        <begin position="232"/>
        <end position="246"/>
    </location>
</feature>
<feature type="region of interest" description="Disordered" evidence="2">
    <location>
        <begin position="232"/>
        <end position="273"/>
    </location>
</feature>
<keyword evidence="1" id="KW-0862">Zinc</keyword>
<feature type="domain" description="C2H2-type" evidence="3">
    <location>
        <begin position="141"/>
        <end position="170"/>
    </location>
</feature>
<dbReference type="OrthoDB" id="6910977at2759"/>
<feature type="compositionally biased region" description="Polar residues" evidence="2">
    <location>
        <begin position="11"/>
        <end position="32"/>
    </location>
</feature>
<gene>
    <name evidence="4" type="ORF">PACTADRAFT_50664</name>
</gene>
<feature type="region of interest" description="Disordered" evidence="2">
    <location>
        <begin position="1"/>
        <end position="52"/>
    </location>
</feature>
<reference evidence="5" key="1">
    <citation type="submission" date="2016-05" db="EMBL/GenBank/DDBJ databases">
        <title>Comparative genomics of biotechnologically important yeasts.</title>
        <authorList>
            <consortium name="DOE Joint Genome Institute"/>
            <person name="Riley R."/>
            <person name="Haridas S."/>
            <person name="Wolfe K.H."/>
            <person name="Lopes M.R."/>
            <person name="Hittinger C.T."/>
            <person name="Goker M."/>
            <person name="Salamov A."/>
            <person name="Wisecaver J."/>
            <person name="Long T.M."/>
            <person name="Aerts A.L."/>
            <person name="Barry K."/>
            <person name="Choi C."/>
            <person name="Clum A."/>
            <person name="Coughlan A.Y."/>
            <person name="Deshpande S."/>
            <person name="Douglass A.P."/>
            <person name="Hanson S.J."/>
            <person name="Klenk H.-P."/>
            <person name="Labutti K."/>
            <person name="Lapidus A."/>
            <person name="Lindquist E."/>
            <person name="Lipzen A."/>
            <person name="Meier-Kolthoff J.P."/>
            <person name="Ohm R.A."/>
            <person name="Otillar R.P."/>
            <person name="Pangilinan J."/>
            <person name="Peng Y."/>
            <person name="Rokas A."/>
            <person name="Rosa C.A."/>
            <person name="Scheuner C."/>
            <person name="Sibirny A.A."/>
            <person name="Slot J.C."/>
            <person name="Stielow J.B."/>
            <person name="Sun H."/>
            <person name="Kurtzman C.P."/>
            <person name="Blackwell M."/>
            <person name="Grigoriev I.V."/>
            <person name="Jeffries T.W."/>
        </authorList>
    </citation>
    <scope>NUCLEOTIDE SEQUENCE [LARGE SCALE GENOMIC DNA]</scope>
    <source>
        <strain evidence="5">NRRL Y-2460</strain>
    </source>
</reference>
<name>A0A1E4TSS2_PACTA</name>
<keyword evidence="1" id="KW-0863">Zinc-finger</keyword>
<organism evidence="4 5">
    <name type="scientific">Pachysolen tannophilus NRRL Y-2460</name>
    <dbReference type="NCBI Taxonomy" id="669874"/>
    <lineage>
        <taxon>Eukaryota</taxon>
        <taxon>Fungi</taxon>
        <taxon>Dikarya</taxon>
        <taxon>Ascomycota</taxon>
        <taxon>Saccharomycotina</taxon>
        <taxon>Pichiomycetes</taxon>
        <taxon>Pachysolenaceae</taxon>
        <taxon>Pachysolen</taxon>
    </lineage>
</organism>
<keyword evidence="5" id="KW-1185">Reference proteome</keyword>
<feature type="compositionally biased region" description="Polar residues" evidence="2">
    <location>
        <begin position="204"/>
        <end position="216"/>
    </location>
</feature>
<sequence length="287" mass="32431">MDIKLLINEEAPNSENTTEETAGSSSISTPGQRQEIGAGSSSTQQQQAEETQGPLTLLEKIHASPLVLSTIANTKKKGIYKCSHCSTHFPNFFSLAKHYDDFKVLREFHCPEEACPWHIIGLPTKNELKRHVKAQHQPAQYKCRLGCDNVFHRADARNRHEKQVHLNTNSRLNRTKRRSRWSQSSISSLSSTQGEEHEHEQEQLSEQVRNQHEQQQGHIELEMGQRLGSQIQSIPRTSSTQSNTGDTNKKHQVISRQSGETSSSSSLSSLGSENMNLPEYIHHSEFM</sequence>
<dbReference type="PROSITE" id="PS50157">
    <property type="entry name" value="ZINC_FINGER_C2H2_2"/>
    <property type="match status" value="1"/>
</dbReference>
<evidence type="ECO:0000313" key="4">
    <source>
        <dbReference type="EMBL" id="ODV94802.1"/>
    </source>
</evidence>
<protein>
    <recommendedName>
        <fullName evidence="3">C2H2-type domain-containing protein</fullName>
    </recommendedName>
</protein>
<evidence type="ECO:0000256" key="1">
    <source>
        <dbReference type="PROSITE-ProRule" id="PRU00042"/>
    </source>
</evidence>
<dbReference type="GO" id="GO:0008270">
    <property type="term" value="F:zinc ion binding"/>
    <property type="evidence" value="ECO:0007669"/>
    <property type="project" value="UniProtKB-KW"/>
</dbReference>
<feature type="region of interest" description="Disordered" evidence="2">
    <location>
        <begin position="158"/>
        <end position="216"/>
    </location>
</feature>
<proteinExistence type="predicted"/>
<dbReference type="EMBL" id="KV454015">
    <property type="protein sequence ID" value="ODV94802.1"/>
    <property type="molecule type" value="Genomic_DNA"/>
</dbReference>